<reference evidence="3 4" key="1">
    <citation type="submission" date="2015-12" db="EMBL/GenBank/DDBJ databases">
        <title>The genome of Folsomia candida.</title>
        <authorList>
            <person name="Faddeeva A."/>
            <person name="Derks M.F."/>
            <person name="Anvar Y."/>
            <person name="Smit S."/>
            <person name="Van Straalen N."/>
            <person name="Roelofs D."/>
        </authorList>
    </citation>
    <scope>NUCLEOTIDE SEQUENCE [LARGE SCALE GENOMIC DNA]</scope>
    <source>
        <strain evidence="3 4">VU population</strain>
        <tissue evidence="3">Whole body</tissue>
    </source>
</reference>
<dbReference type="InterPro" id="IPR038718">
    <property type="entry name" value="SNF2-like_sf"/>
</dbReference>
<dbReference type="PROSITE" id="PS51192">
    <property type="entry name" value="HELICASE_ATP_BIND_1"/>
    <property type="match status" value="1"/>
</dbReference>
<dbReference type="AlphaFoldDB" id="A0A226E9W4"/>
<feature type="region of interest" description="Disordered" evidence="1">
    <location>
        <begin position="1"/>
        <end position="110"/>
    </location>
</feature>
<evidence type="ECO:0000256" key="1">
    <source>
        <dbReference type="SAM" id="MobiDB-lite"/>
    </source>
</evidence>
<dbReference type="Proteomes" id="UP000198287">
    <property type="component" value="Unassembled WGS sequence"/>
</dbReference>
<dbReference type="GO" id="GO:0005524">
    <property type="term" value="F:ATP binding"/>
    <property type="evidence" value="ECO:0007669"/>
    <property type="project" value="InterPro"/>
</dbReference>
<dbReference type="SUPFAM" id="SSF52540">
    <property type="entry name" value="P-loop containing nucleoside triphosphate hydrolases"/>
    <property type="match status" value="1"/>
</dbReference>
<comment type="caution">
    <text evidence="3">The sequence shown here is derived from an EMBL/GenBank/DDBJ whole genome shotgun (WGS) entry which is preliminary data.</text>
</comment>
<sequence length="388" mass="44814">KKGQFLNDQDDFDDDREDDFLKSQAPSRKRKRRKTRFKKDNDDPDEEEEHKSMSEEGEEDDCPSELSLPPSEDEDGDEDESQGQKESKNKKRRRRRGSKKAATRIHSQTLGILHHEIHRRGQRGRKIVEYEVDPYLEESGGNGGGAGTGINGILADDGPREDVDLDFPSRLLEKRPRPPLPRPRHRSQKHVKQLDGGVGLVVPESQAPRHDIGDKEARKKLFKGHLNKLKSWDVLVTTYEMVLLEKILLKKIRWGYLIIDKAHRIKNEKSLLSRIVRTLKSRHRLLLTGTPLQNNIHELWALLNFLLPEAFSSADDFTSWFAEDEIGDEGLVQRLHTILRPFLLRRLKADVEQGIPPKTEMKIYVSLSQMQRVVYKDVLLNQFHVVST</sequence>
<dbReference type="Gene3D" id="3.40.50.10810">
    <property type="entry name" value="Tandem AAA-ATPase domain"/>
    <property type="match status" value="1"/>
</dbReference>
<feature type="region of interest" description="Disordered" evidence="1">
    <location>
        <begin position="137"/>
        <end position="193"/>
    </location>
</feature>
<gene>
    <name evidence="3" type="ORF">Fcan01_11815</name>
</gene>
<organism evidence="3 4">
    <name type="scientific">Folsomia candida</name>
    <name type="common">Springtail</name>
    <dbReference type="NCBI Taxonomy" id="158441"/>
    <lineage>
        <taxon>Eukaryota</taxon>
        <taxon>Metazoa</taxon>
        <taxon>Ecdysozoa</taxon>
        <taxon>Arthropoda</taxon>
        <taxon>Hexapoda</taxon>
        <taxon>Collembola</taxon>
        <taxon>Entomobryomorpha</taxon>
        <taxon>Isotomoidea</taxon>
        <taxon>Isotomidae</taxon>
        <taxon>Proisotominae</taxon>
        <taxon>Folsomia</taxon>
    </lineage>
</organism>
<feature type="compositionally biased region" description="Basic residues" evidence="1">
    <location>
        <begin position="182"/>
        <end position="191"/>
    </location>
</feature>
<feature type="compositionally biased region" description="Acidic residues" evidence="1">
    <location>
        <begin position="71"/>
        <end position="81"/>
    </location>
</feature>
<dbReference type="Gene3D" id="3.40.50.300">
    <property type="entry name" value="P-loop containing nucleotide triphosphate hydrolases"/>
    <property type="match status" value="1"/>
</dbReference>
<protein>
    <submittedName>
        <fullName evidence="3">Putative global transcription activator SNF2L1</fullName>
    </submittedName>
</protein>
<feature type="compositionally biased region" description="Gly residues" evidence="1">
    <location>
        <begin position="140"/>
        <end position="150"/>
    </location>
</feature>
<feature type="domain" description="Helicase ATP-binding" evidence="2">
    <location>
        <begin position="219"/>
        <end position="309"/>
    </location>
</feature>
<dbReference type="PANTHER" id="PTHR10799">
    <property type="entry name" value="SNF2/RAD54 HELICASE FAMILY"/>
    <property type="match status" value="1"/>
</dbReference>
<dbReference type="STRING" id="158441.A0A226E9W4"/>
<accession>A0A226E9W4</accession>
<dbReference type="Pfam" id="PF00176">
    <property type="entry name" value="SNF2-rel_dom"/>
    <property type="match status" value="1"/>
</dbReference>
<feature type="non-terminal residue" evidence="3">
    <location>
        <position position="1"/>
    </location>
</feature>
<proteinExistence type="predicted"/>
<evidence type="ECO:0000259" key="2">
    <source>
        <dbReference type="PROSITE" id="PS51192"/>
    </source>
</evidence>
<name>A0A226E9W4_FOLCA</name>
<dbReference type="InterPro" id="IPR014001">
    <property type="entry name" value="Helicase_ATP-bd"/>
</dbReference>
<evidence type="ECO:0000313" key="3">
    <source>
        <dbReference type="EMBL" id="OXA53847.1"/>
    </source>
</evidence>
<evidence type="ECO:0000313" key="4">
    <source>
        <dbReference type="Proteomes" id="UP000198287"/>
    </source>
</evidence>
<feature type="compositionally biased region" description="Basic residues" evidence="1">
    <location>
        <begin position="88"/>
        <end position="103"/>
    </location>
</feature>
<dbReference type="InterPro" id="IPR027417">
    <property type="entry name" value="P-loop_NTPase"/>
</dbReference>
<feature type="compositionally biased region" description="Acidic residues" evidence="1">
    <location>
        <begin position="8"/>
        <end position="18"/>
    </location>
</feature>
<dbReference type="EMBL" id="LNIX01000005">
    <property type="protein sequence ID" value="OXA53847.1"/>
    <property type="molecule type" value="Genomic_DNA"/>
</dbReference>
<dbReference type="InterPro" id="IPR000330">
    <property type="entry name" value="SNF2_N"/>
</dbReference>
<keyword evidence="4" id="KW-1185">Reference proteome</keyword>
<feature type="compositionally biased region" description="Basic residues" evidence="1">
    <location>
        <begin position="27"/>
        <end position="37"/>
    </location>
</feature>